<feature type="signal peptide" evidence="1">
    <location>
        <begin position="1"/>
        <end position="21"/>
    </location>
</feature>
<dbReference type="EMBL" id="CAJFCW020000006">
    <property type="protein sequence ID" value="CAG9127624.1"/>
    <property type="molecule type" value="Genomic_DNA"/>
</dbReference>
<reference evidence="2" key="1">
    <citation type="submission" date="2020-09" db="EMBL/GenBank/DDBJ databases">
        <authorList>
            <person name="Kikuchi T."/>
        </authorList>
    </citation>
    <scope>NUCLEOTIDE SEQUENCE</scope>
    <source>
        <strain evidence="2">SH1</strain>
    </source>
</reference>
<evidence type="ECO:0000256" key="1">
    <source>
        <dbReference type="SAM" id="SignalP"/>
    </source>
</evidence>
<comment type="caution">
    <text evidence="2">The sequence shown here is derived from an EMBL/GenBank/DDBJ whole genome shotgun (WGS) entry which is preliminary data.</text>
</comment>
<dbReference type="AlphaFoldDB" id="A0A811LT43"/>
<feature type="chain" id="PRO_5035595190" evidence="1">
    <location>
        <begin position="22"/>
        <end position="159"/>
    </location>
</feature>
<evidence type="ECO:0000313" key="2">
    <source>
        <dbReference type="EMBL" id="CAD5230233.1"/>
    </source>
</evidence>
<organism evidence="2 3">
    <name type="scientific">Bursaphelenchus okinawaensis</name>
    <dbReference type="NCBI Taxonomy" id="465554"/>
    <lineage>
        <taxon>Eukaryota</taxon>
        <taxon>Metazoa</taxon>
        <taxon>Ecdysozoa</taxon>
        <taxon>Nematoda</taxon>
        <taxon>Chromadorea</taxon>
        <taxon>Rhabditida</taxon>
        <taxon>Tylenchina</taxon>
        <taxon>Tylenchomorpha</taxon>
        <taxon>Aphelenchoidea</taxon>
        <taxon>Aphelenchoididae</taxon>
        <taxon>Bursaphelenchus</taxon>
    </lineage>
</organism>
<evidence type="ECO:0000313" key="3">
    <source>
        <dbReference type="Proteomes" id="UP000614601"/>
    </source>
</evidence>
<dbReference type="Proteomes" id="UP000614601">
    <property type="component" value="Unassembled WGS sequence"/>
</dbReference>
<gene>
    <name evidence="2" type="ORF">BOKJ2_LOCUS14033</name>
</gene>
<name>A0A811LT43_9BILA</name>
<sequence>MGFHKILVVVLFVAGLQLSEGLRYTYHGEYDDPFVLMDDHYSYAGLITYPGFDDQFSPGAQVNYQGERKIIVKMWFQRLWLWRESHCAPRLADVNGFFRYMCYDEAWGWPDLEIIHYFDGVCRSKIFDLERAHYDHDLYINIGPDDETVDDEQCSNLIY</sequence>
<dbReference type="Proteomes" id="UP000783686">
    <property type="component" value="Unassembled WGS sequence"/>
</dbReference>
<proteinExistence type="predicted"/>
<protein>
    <submittedName>
        <fullName evidence="2">Uncharacterized protein</fullName>
    </submittedName>
</protein>
<keyword evidence="3" id="KW-1185">Reference proteome</keyword>
<accession>A0A811LT43</accession>
<dbReference type="EMBL" id="CAJFDH010000006">
    <property type="protein sequence ID" value="CAD5230233.1"/>
    <property type="molecule type" value="Genomic_DNA"/>
</dbReference>
<keyword evidence="1" id="KW-0732">Signal</keyword>